<evidence type="ECO:0000256" key="9">
    <source>
        <dbReference type="ARBA" id="ARBA00022833"/>
    </source>
</evidence>
<dbReference type="GO" id="GO:0008270">
    <property type="term" value="F:zinc ion binding"/>
    <property type="evidence" value="ECO:0007669"/>
    <property type="project" value="InterPro"/>
</dbReference>
<evidence type="ECO:0000256" key="2">
    <source>
        <dbReference type="ARBA" id="ARBA00010669"/>
    </source>
</evidence>
<dbReference type="PANTHER" id="PTHR11079">
    <property type="entry name" value="CYTOSINE DEAMINASE FAMILY MEMBER"/>
    <property type="match status" value="1"/>
</dbReference>
<comment type="similarity">
    <text evidence="2">Belongs to the cytidine and deoxycytidylate deaminase family. ADAT2 subfamily.</text>
</comment>
<dbReference type="EMBL" id="UOFB01000197">
    <property type="protein sequence ID" value="VAW47407.1"/>
    <property type="molecule type" value="Genomic_DNA"/>
</dbReference>
<dbReference type="InterPro" id="IPR016193">
    <property type="entry name" value="Cytidine_deaminase-like"/>
</dbReference>
<feature type="domain" description="CMP/dCMP-type deaminase" evidence="11">
    <location>
        <begin position="16"/>
        <end position="127"/>
    </location>
</feature>
<evidence type="ECO:0000256" key="1">
    <source>
        <dbReference type="ARBA" id="ARBA00001947"/>
    </source>
</evidence>
<dbReference type="InterPro" id="IPR016192">
    <property type="entry name" value="APOBEC/CMP_deaminase_Zn-bd"/>
</dbReference>
<comment type="catalytic activity">
    <reaction evidence="10">
        <text>adenosine(34) in tRNA + H2O + H(+) = inosine(34) in tRNA + NH4(+)</text>
        <dbReference type="Rhea" id="RHEA:43168"/>
        <dbReference type="Rhea" id="RHEA-COMP:10373"/>
        <dbReference type="Rhea" id="RHEA-COMP:10374"/>
        <dbReference type="ChEBI" id="CHEBI:15377"/>
        <dbReference type="ChEBI" id="CHEBI:15378"/>
        <dbReference type="ChEBI" id="CHEBI:28938"/>
        <dbReference type="ChEBI" id="CHEBI:74411"/>
        <dbReference type="ChEBI" id="CHEBI:82852"/>
        <dbReference type="EC" id="3.5.4.33"/>
    </reaction>
</comment>
<dbReference type="InterPro" id="IPR028883">
    <property type="entry name" value="tRNA_aden_deaminase"/>
</dbReference>
<keyword evidence="8 12" id="KW-0378">Hydrolase</keyword>
<evidence type="ECO:0000256" key="7">
    <source>
        <dbReference type="ARBA" id="ARBA00022723"/>
    </source>
</evidence>
<proteinExistence type="inferred from homology"/>
<reference evidence="12" key="1">
    <citation type="submission" date="2018-06" db="EMBL/GenBank/DDBJ databases">
        <authorList>
            <person name="Zhirakovskaya E."/>
        </authorList>
    </citation>
    <scope>NUCLEOTIDE SEQUENCE</scope>
</reference>
<gene>
    <name evidence="12" type="ORF">MNBD_GAMMA04-1177</name>
</gene>
<dbReference type="GO" id="GO:0052717">
    <property type="term" value="F:tRNA-specific adenosine-34 deaminase activity"/>
    <property type="evidence" value="ECO:0007669"/>
    <property type="project" value="UniProtKB-EC"/>
</dbReference>
<dbReference type="HAMAP" id="MF_00972">
    <property type="entry name" value="tRNA_aden_deaminase"/>
    <property type="match status" value="1"/>
</dbReference>
<evidence type="ECO:0000256" key="10">
    <source>
        <dbReference type="ARBA" id="ARBA00048045"/>
    </source>
</evidence>
<keyword evidence="6" id="KW-0819">tRNA processing</keyword>
<dbReference type="PROSITE" id="PS00903">
    <property type="entry name" value="CYT_DCMP_DEAMINASES_1"/>
    <property type="match status" value="1"/>
</dbReference>
<dbReference type="CDD" id="cd01285">
    <property type="entry name" value="nucleoside_deaminase"/>
    <property type="match status" value="1"/>
</dbReference>
<evidence type="ECO:0000256" key="6">
    <source>
        <dbReference type="ARBA" id="ARBA00022694"/>
    </source>
</evidence>
<dbReference type="AlphaFoldDB" id="A0A3B0W9P9"/>
<evidence type="ECO:0000259" key="11">
    <source>
        <dbReference type="PROSITE" id="PS51747"/>
    </source>
</evidence>
<comment type="subunit">
    <text evidence="3">Homodimer.</text>
</comment>
<name>A0A3B0W9P9_9ZZZZ</name>
<evidence type="ECO:0000256" key="5">
    <source>
        <dbReference type="ARBA" id="ARBA00019216"/>
    </source>
</evidence>
<dbReference type="SUPFAM" id="SSF53927">
    <property type="entry name" value="Cytidine deaminase-like"/>
    <property type="match status" value="1"/>
</dbReference>
<dbReference type="Pfam" id="PF14437">
    <property type="entry name" value="MafB19-deam"/>
    <property type="match status" value="1"/>
</dbReference>
<keyword evidence="9" id="KW-0862">Zinc</keyword>
<keyword evidence="7" id="KW-0479">Metal-binding</keyword>
<organism evidence="12">
    <name type="scientific">hydrothermal vent metagenome</name>
    <dbReference type="NCBI Taxonomy" id="652676"/>
    <lineage>
        <taxon>unclassified sequences</taxon>
        <taxon>metagenomes</taxon>
        <taxon>ecological metagenomes</taxon>
    </lineage>
</organism>
<dbReference type="EC" id="3.5.4.33" evidence="4"/>
<sequence length="177" mass="19473">MKTLNISPPPDLTPSEIDVFWMQYAYALADKAAQQGEVPVGAVLVLDNQLIAEGWNRSIQAHDPTAHAEIMALKRGGEKIKNYRLVDATLYVTLEPCPMCAGALVHARIKRLVYGASDFKTGAVGSVFNLVEDTKLNHQIKVESGVLEQVCSQQISAFFKARRQAHKINKALAKKKS</sequence>
<evidence type="ECO:0000256" key="3">
    <source>
        <dbReference type="ARBA" id="ARBA00011738"/>
    </source>
</evidence>
<dbReference type="InterPro" id="IPR058535">
    <property type="entry name" value="MafB19-deam"/>
</dbReference>
<dbReference type="PROSITE" id="PS51747">
    <property type="entry name" value="CYT_DCMP_DEAMINASES_2"/>
    <property type="match status" value="1"/>
</dbReference>
<dbReference type="GO" id="GO:0002100">
    <property type="term" value="P:tRNA wobble adenosine to inosine editing"/>
    <property type="evidence" value="ECO:0007669"/>
    <property type="project" value="InterPro"/>
</dbReference>
<comment type="cofactor">
    <cofactor evidence="1">
        <name>Zn(2+)</name>
        <dbReference type="ChEBI" id="CHEBI:29105"/>
    </cofactor>
</comment>
<accession>A0A3B0W9P9</accession>
<dbReference type="Gene3D" id="3.40.140.10">
    <property type="entry name" value="Cytidine Deaminase, domain 2"/>
    <property type="match status" value="1"/>
</dbReference>
<dbReference type="NCBIfam" id="NF008113">
    <property type="entry name" value="PRK10860.1"/>
    <property type="match status" value="1"/>
</dbReference>
<evidence type="ECO:0000313" key="12">
    <source>
        <dbReference type="EMBL" id="VAW47407.1"/>
    </source>
</evidence>
<protein>
    <recommendedName>
        <fullName evidence="5">tRNA-specific adenosine deaminase 2</fullName>
        <ecNumber evidence="4">3.5.4.33</ecNumber>
    </recommendedName>
</protein>
<dbReference type="PANTHER" id="PTHR11079:SF202">
    <property type="entry name" value="TRNA-SPECIFIC ADENOSINE DEAMINASE"/>
    <property type="match status" value="1"/>
</dbReference>
<evidence type="ECO:0000256" key="8">
    <source>
        <dbReference type="ARBA" id="ARBA00022801"/>
    </source>
</evidence>
<dbReference type="FunFam" id="3.40.140.10:FF:000005">
    <property type="entry name" value="tRNA-specific adenosine deaminase"/>
    <property type="match status" value="1"/>
</dbReference>
<evidence type="ECO:0000256" key="4">
    <source>
        <dbReference type="ARBA" id="ARBA00012740"/>
    </source>
</evidence>
<dbReference type="InterPro" id="IPR002125">
    <property type="entry name" value="CMP_dCMP_dom"/>
</dbReference>